<gene>
    <name evidence="1" type="ORF">GCM10009811_29620</name>
</gene>
<dbReference type="Gene3D" id="3.90.1750.20">
    <property type="entry name" value="Putative Large Serine Recombinase, Chain B, Domain 2"/>
    <property type="match status" value="1"/>
</dbReference>
<name>A0ABP4Y8I9_9MICO</name>
<proteinExistence type="predicted"/>
<keyword evidence="2" id="KW-1185">Reference proteome</keyword>
<organism evidence="1 2">
    <name type="scientific">Nostocoides veronense</name>
    <dbReference type="NCBI Taxonomy" id="330836"/>
    <lineage>
        <taxon>Bacteria</taxon>
        <taxon>Bacillati</taxon>
        <taxon>Actinomycetota</taxon>
        <taxon>Actinomycetes</taxon>
        <taxon>Micrococcales</taxon>
        <taxon>Intrasporangiaceae</taxon>
        <taxon>Nostocoides</taxon>
    </lineage>
</organism>
<dbReference type="RefSeq" id="WP_344087144.1">
    <property type="nucleotide sequence ID" value="NZ_BAAAPO010000046.1"/>
</dbReference>
<dbReference type="InterPro" id="IPR038109">
    <property type="entry name" value="DNA_bind_recomb_sf"/>
</dbReference>
<protein>
    <submittedName>
        <fullName evidence="1">Uncharacterized protein</fullName>
    </submittedName>
</protein>
<sequence length="105" mass="11400">MASINQYRSASEGEDIARKLLHKVQSGGTIGPAPLGYLNIKEDVDGRQVSSIGLDPDRAKLIRLGFELYATGEYSIVRLAETMAGGTAARIGDRLVTRPVWPVWS</sequence>
<evidence type="ECO:0000313" key="1">
    <source>
        <dbReference type="EMBL" id="GAA1804081.1"/>
    </source>
</evidence>
<accession>A0ABP4Y8I9</accession>
<dbReference type="EMBL" id="BAAAPO010000046">
    <property type="protein sequence ID" value="GAA1804081.1"/>
    <property type="molecule type" value="Genomic_DNA"/>
</dbReference>
<evidence type="ECO:0000313" key="2">
    <source>
        <dbReference type="Proteomes" id="UP001499938"/>
    </source>
</evidence>
<comment type="caution">
    <text evidence="1">The sequence shown here is derived from an EMBL/GenBank/DDBJ whole genome shotgun (WGS) entry which is preliminary data.</text>
</comment>
<reference evidence="2" key="1">
    <citation type="journal article" date="2019" name="Int. J. Syst. Evol. Microbiol.">
        <title>The Global Catalogue of Microorganisms (GCM) 10K type strain sequencing project: providing services to taxonomists for standard genome sequencing and annotation.</title>
        <authorList>
            <consortium name="The Broad Institute Genomics Platform"/>
            <consortium name="The Broad Institute Genome Sequencing Center for Infectious Disease"/>
            <person name="Wu L."/>
            <person name="Ma J."/>
        </authorList>
    </citation>
    <scope>NUCLEOTIDE SEQUENCE [LARGE SCALE GENOMIC DNA]</scope>
    <source>
        <strain evidence="2">JCM 15592</strain>
    </source>
</reference>
<dbReference type="Proteomes" id="UP001499938">
    <property type="component" value="Unassembled WGS sequence"/>
</dbReference>